<dbReference type="AlphaFoldDB" id="A0A836KM22"/>
<dbReference type="RefSeq" id="XP_067179278.1">
    <property type="nucleotide sequence ID" value="XM_067323649.1"/>
</dbReference>
<evidence type="ECO:0000313" key="3">
    <source>
        <dbReference type="Proteomes" id="UP000673552"/>
    </source>
</evidence>
<keyword evidence="3" id="KW-1185">Reference proteome</keyword>
<evidence type="ECO:0000256" key="1">
    <source>
        <dbReference type="SAM" id="MobiDB-lite"/>
    </source>
</evidence>
<feature type="region of interest" description="Disordered" evidence="1">
    <location>
        <begin position="966"/>
        <end position="985"/>
    </location>
</feature>
<comment type="caution">
    <text evidence="2">The sequence shown here is derived from an EMBL/GenBank/DDBJ whole genome shotgun (WGS) entry which is preliminary data.</text>
</comment>
<accession>A0A836KM22</accession>
<dbReference type="EMBL" id="JAFEUZ010000019">
    <property type="protein sequence ID" value="KAG5480514.1"/>
    <property type="molecule type" value="Genomic_DNA"/>
</dbReference>
<protein>
    <submittedName>
        <fullName evidence="2">Uncharacterized protein</fullName>
    </submittedName>
</protein>
<organism evidence="2 3">
    <name type="scientific">Leishmania martiniquensis</name>
    <dbReference type="NCBI Taxonomy" id="1580590"/>
    <lineage>
        <taxon>Eukaryota</taxon>
        <taxon>Discoba</taxon>
        <taxon>Euglenozoa</taxon>
        <taxon>Kinetoplastea</taxon>
        <taxon>Metakinetoplastina</taxon>
        <taxon>Trypanosomatida</taxon>
        <taxon>Trypanosomatidae</taxon>
        <taxon>Leishmaniinae</taxon>
        <taxon>Leishmania</taxon>
    </lineage>
</organism>
<dbReference type="KEGG" id="lmat:92516161"/>
<name>A0A836KM22_9TRYP</name>
<sequence length="1010" mass="108349">MLLLLKLWLEPPLRLVVFSNAHMLSKRAIRRLVDQWTRNGASAHKTREQQNGERTGQCQWRTLMGSRLRLPLDAAAVLSHVRSLSIPFGDVQAVFIGYTASQATTEGTEAVNPPWDGGTPAPPRRQVSPSSAASAHSPVRVKLSVSASAHSDLLYVEEPLSAALLRASALYRRCLGAAHRRELIEAVTRSIVDGATAEDVFTRRQSQRHRCGRLSFKTTEVPLTGTGGRLQVYEACEAALSLISPLECVMPSHFDTGEAPADRPGRDDDVVSLLVMYPLLSTRSIRHVLLSAFQVRVALLSGAGDAAPAAVKATEVDRTDAPKEVVCGRSATGSGPTSALAGPPDHFRVRFVESRRRANECEQREFEHLVQVAEARAAAAAAAVAAAAVAKGVATPSCAPQAPLLSQAYVGYAEPAVLLGLWTSTLLFRAPTLADVMALRGFFFTALRTSYAVSHRTSAGAPPRAGSTDGGTAGDSVKFRVCDVDVIHVDYADSRRRSRRSHRLFGVRASLCPACAAVPHPQSDAGMVGDEALREGSNGDLVARELALLEAILQQSLEECAQTAMFFPLWPERRDSNDSARCATPRQSNKAHCVTASDGSGATGVRRLPFPFFTSSAAHRPFLSFPRVIETSSAWTPLLTELRLASVAAAQRPSLHLTIGSRVVLLELVYLPTSDGAVAQDGDAEKETARSATKVPNSVVFWRGQVCEVTGFVPCGLLLGCGAASKGPEKAGEASRSDDSATRVSSIPALVQRQAASWSLRERQLIEQYVAQQRHASALPLLRCCVGSQGRQEGDPGSQGRCVFVLAPRCAFVGGYRSLHYYGLPLLHLPLLILAGGSARSQPLQSTVRRSKVCRSARRTWMKPHVSAPGSDTGTRPEPLTATSPSVSFNYALPHLFHPYHTDPASCRATLFLTSQERQHALQLLFAPLRNAAAAPRDVHVSRADEASPRSPISFVEDVLFSEVAGGHGNGDSADDGPAGKHDRTGVHAVLAPPLHCPLLTELALYSRPQ</sequence>
<gene>
    <name evidence="2" type="ORF">LSCM1_06217</name>
</gene>
<proteinExistence type="predicted"/>
<dbReference type="GeneID" id="92516161"/>
<dbReference type="OrthoDB" id="265803at2759"/>
<reference evidence="2 3" key="1">
    <citation type="submission" date="2021-03" db="EMBL/GenBank/DDBJ databases">
        <title>Leishmania (Mundinia) martiniquensis Genome sequencing and assembly.</title>
        <authorList>
            <person name="Almutairi H."/>
            <person name="Gatherer D."/>
        </authorList>
    </citation>
    <scope>NUCLEOTIDE SEQUENCE [LARGE SCALE GENOMIC DNA]</scope>
    <source>
        <strain evidence="2">LSCM1</strain>
    </source>
</reference>
<feature type="region of interest" description="Disordered" evidence="1">
    <location>
        <begin position="107"/>
        <end position="135"/>
    </location>
</feature>
<evidence type="ECO:0000313" key="2">
    <source>
        <dbReference type="EMBL" id="KAG5480514.1"/>
    </source>
</evidence>
<dbReference type="Proteomes" id="UP000673552">
    <property type="component" value="Chromosome 19"/>
</dbReference>